<name>A0A1I7YKN9_9BILA</name>
<dbReference type="AlphaFoldDB" id="A0A1I7YKN9"/>
<sequence length="285" mass="32415">MHQSWKGISNNSQQLLFPVTMDAVPVCFIEEVVLQLERLNNSIKGPQEVSKLSSIWGRITKLAVLEVYLSRRKLAVFSLKCDEEPVAVEELGQITIQRIEILDNIGYELDCHPLTKANFELLRKSPWRNYPCELSIRYSGANYHPVVDQLCLMPSRVTKFKVFSYITLPRKPLARIMENGNLRSFECYSGLYLTADLLPLLLKFVASKDLSHFTVVIGKSSPVSCETFINGMIDAFLSRERTKPFRFCVGERYEHLCGRFTGTSMAEKVEASFITDNYAAVLLAI</sequence>
<keyword evidence="1" id="KW-1185">Reference proteome</keyword>
<evidence type="ECO:0000313" key="2">
    <source>
        <dbReference type="WBParaSite" id="L893_g17312.t1"/>
    </source>
</evidence>
<evidence type="ECO:0000313" key="1">
    <source>
        <dbReference type="Proteomes" id="UP000095287"/>
    </source>
</evidence>
<protein>
    <submittedName>
        <fullName evidence="2">FBD domain-containing protein</fullName>
    </submittedName>
</protein>
<proteinExistence type="predicted"/>
<accession>A0A1I7YKN9</accession>
<organism evidence="1 2">
    <name type="scientific">Steinernema glaseri</name>
    <dbReference type="NCBI Taxonomy" id="37863"/>
    <lineage>
        <taxon>Eukaryota</taxon>
        <taxon>Metazoa</taxon>
        <taxon>Ecdysozoa</taxon>
        <taxon>Nematoda</taxon>
        <taxon>Chromadorea</taxon>
        <taxon>Rhabditida</taxon>
        <taxon>Tylenchina</taxon>
        <taxon>Panagrolaimomorpha</taxon>
        <taxon>Strongyloidoidea</taxon>
        <taxon>Steinernematidae</taxon>
        <taxon>Steinernema</taxon>
    </lineage>
</organism>
<dbReference type="WBParaSite" id="L893_g17312.t1">
    <property type="protein sequence ID" value="L893_g17312.t1"/>
    <property type="gene ID" value="L893_g17312"/>
</dbReference>
<dbReference type="Proteomes" id="UP000095287">
    <property type="component" value="Unplaced"/>
</dbReference>
<reference evidence="2" key="1">
    <citation type="submission" date="2016-11" db="UniProtKB">
        <authorList>
            <consortium name="WormBaseParasite"/>
        </authorList>
    </citation>
    <scope>IDENTIFICATION</scope>
</reference>